<evidence type="ECO:0000313" key="3">
    <source>
        <dbReference type="EMBL" id="MDE8603725.1"/>
    </source>
</evidence>
<dbReference type="InterPro" id="IPR038610">
    <property type="entry name" value="FliK-like_C_sf"/>
</dbReference>
<dbReference type="Gene3D" id="3.30.750.140">
    <property type="match status" value="1"/>
</dbReference>
<name>A0ABT5WFY2_9GAMM</name>
<feature type="region of interest" description="Disordered" evidence="1">
    <location>
        <begin position="168"/>
        <end position="254"/>
    </location>
</feature>
<dbReference type="Proteomes" id="UP001139522">
    <property type="component" value="Unassembled WGS sequence"/>
</dbReference>
<comment type="caution">
    <text evidence="3">The sequence shown here is derived from an EMBL/GenBank/DDBJ whole genome shotgun (WGS) entry which is preliminary data.</text>
</comment>
<evidence type="ECO:0000259" key="2">
    <source>
        <dbReference type="Pfam" id="PF02120"/>
    </source>
</evidence>
<gene>
    <name evidence="3" type="ORF">M3I01_012550</name>
</gene>
<dbReference type="InterPro" id="IPR021136">
    <property type="entry name" value="Flagellar_hook_control-like_C"/>
</dbReference>
<evidence type="ECO:0000256" key="1">
    <source>
        <dbReference type="SAM" id="MobiDB-lite"/>
    </source>
</evidence>
<feature type="compositionally biased region" description="Low complexity" evidence="1">
    <location>
        <begin position="202"/>
        <end position="243"/>
    </location>
</feature>
<protein>
    <submittedName>
        <fullName evidence="3">Flagellar hook-length control protein FliK</fullName>
    </submittedName>
</protein>
<reference evidence="3" key="1">
    <citation type="submission" date="2023-01" db="EMBL/GenBank/DDBJ databases">
        <title>Psychroserpens sp. MSW6 and Marinomonas sp. RSW2, isolated from seawater.</title>
        <authorList>
            <person name="Kristyanto S."/>
            <person name="Jung J."/>
            <person name="Kim J.M."/>
            <person name="Jeon C.O."/>
        </authorList>
    </citation>
    <scope>NUCLEOTIDE SEQUENCE</scope>
    <source>
        <strain evidence="3">RSW2</strain>
    </source>
</reference>
<accession>A0ABT5WFY2</accession>
<feature type="compositionally biased region" description="Polar residues" evidence="1">
    <location>
        <begin position="244"/>
        <end position="254"/>
    </location>
</feature>
<proteinExistence type="predicted"/>
<sequence length="581" mass="63632">MISDIQSMLNSFSGKQSNVSSNVTLGNAGTLAKLSSEIKLIENLSLIKFQGSETLNFQGKPVQLLHASSLQQPFTLINTGTPISITDMTNAQLNKTSQTQASLTAPTETFSRLTPSSRLMESNPPSPQTKPIENLILASRVVNLTVVSTPTTTNVGPNAQVINSQTSITQQPLSSPKENTQATNSPTMQTTNTQATNSPTIQTTNTQATNSPTAQTTNTQATNSPTTQTTNTQVVNTPQNNTQKTDTPPKNNMLSTSQLITVTDGKTEFPIISQTALKKGDVIRVLVDANNNLQALPPKANLSATTTPQLDALKQSLPKQLSFNDMSQLVKQLQTLNDASPSTLPPQTQQALKQLVQSLPNLATLTASPETMKQAIQSSGLFSESLLLNNNKMQLPVDLKLNLERLKDIQESTGLLRLGNAAGNNIPTEQIANAIERITTNQLRHMTDPIQIGTSNYPLHIELPIKDGQTHHLTQIEINQDSSTKDDPKRDRRWLVKLKFDFEETGRFDARASIQANKVGIIFAAENPETVQKLQRNLPSLKQQLKDKDIEVERLDTFQSKLDREEKNDLIKIQSLIDVRT</sequence>
<organism evidence="3 4">
    <name type="scientific">Marinomonas maritima</name>
    <dbReference type="NCBI Taxonomy" id="2940935"/>
    <lineage>
        <taxon>Bacteria</taxon>
        <taxon>Pseudomonadati</taxon>
        <taxon>Pseudomonadota</taxon>
        <taxon>Gammaproteobacteria</taxon>
        <taxon>Oceanospirillales</taxon>
        <taxon>Oceanospirillaceae</taxon>
        <taxon>Marinomonas</taxon>
    </lineage>
</organism>
<dbReference type="Pfam" id="PF02120">
    <property type="entry name" value="Flg_hook"/>
    <property type="match status" value="1"/>
</dbReference>
<feature type="compositionally biased region" description="Polar residues" evidence="1">
    <location>
        <begin position="168"/>
        <end position="201"/>
    </location>
</feature>
<keyword evidence="3" id="KW-0966">Cell projection</keyword>
<keyword evidence="3" id="KW-0969">Cilium</keyword>
<feature type="domain" description="Flagellar hook-length control protein-like C-terminal" evidence="2">
    <location>
        <begin position="489"/>
        <end position="557"/>
    </location>
</feature>
<dbReference type="EMBL" id="JAMZEG020000003">
    <property type="protein sequence ID" value="MDE8603725.1"/>
    <property type="molecule type" value="Genomic_DNA"/>
</dbReference>
<keyword evidence="4" id="KW-1185">Reference proteome</keyword>
<evidence type="ECO:0000313" key="4">
    <source>
        <dbReference type="Proteomes" id="UP001139522"/>
    </source>
</evidence>
<dbReference type="RefSeq" id="WP_255896222.1">
    <property type="nucleotide sequence ID" value="NZ_JAMZEG020000003.1"/>
</dbReference>
<feature type="region of interest" description="Disordered" evidence="1">
    <location>
        <begin position="97"/>
        <end position="131"/>
    </location>
</feature>
<feature type="compositionally biased region" description="Polar residues" evidence="1">
    <location>
        <begin position="97"/>
        <end position="120"/>
    </location>
</feature>
<keyword evidence="3" id="KW-0282">Flagellum</keyword>